<keyword evidence="1" id="KW-1133">Transmembrane helix</keyword>
<feature type="transmembrane region" description="Helical" evidence="1">
    <location>
        <begin position="68"/>
        <end position="89"/>
    </location>
</feature>
<gene>
    <name evidence="2" type="ordered locus">RPE_3376</name>
</gene>
<reference evidence="2" key="1">
    <citation type="submission" date="2006-09" db="EMBL/GenBank/DDBJ databases">
        <title>Complete sequence of Rhodopseudomonas palustris BisA53.</title>
        <authorList>
            <consortium name="US DOE Joint Genome Institute"/>
            <person name="Copeland A."/>
            <person name="Lucas S."/>
            <person name="Lapidus A."/>
            <person name="Barry K."/>
            <person name="Detter J.C."/>
            <person name="Glavina del Rio T."/>
            <person name="Hammon N."/>
            <person name="Israni S."/>
            <person name="Dalin E."/>
            <person name="Tice H."/>
            <person name="Pitluck S."/>
            <person name="Chain P."/>
            <person name="Malfatti S."/>
            <person name="Shin M."/>
            <person name="Vergez L."/>
            <person name="Schmutz J."/>
            <person name="Larimer F."/>
            <person name="Land M."/>
            <person name="Hauser L."/>
            <person name="Pelletier D.A."/>
            <person name="Kyrpides N."/>
            <person name="Kim E."/>
            <person name="Harwood C.S."/>
            <person name="Oda Y."/>
            <person name="Richardson P."/>
        </authorList>
    </citation>
    <scope>NUCLEOTIDE SEQUENCE [LARGE SCALE GENOMIC DNA]</scope>
    <source>
        <strain evidence="2">BisA53</strain>
    </source>
</reference>
<dbReference type="EMBL" id="CP000463">
    <property type="protein sequence ID" value="ABJ07308.1"/>
    <property type="molecule type" value="Genomic_DNA"/>
</dbReference>
<sequence length="169" mass="18320">MGPDTNAFELWALSVFVLRWALSSWPALSTISILSSPPTSAPILRPSSADWSSRRLVPSSSRSEAMQAWGIIASTLASIAFGIFSFFVLRAAGRHRDGNNKVASGRITVCILQSIVLYTLVVCLVGQWILKIPVSETIHSGFGDERAAWLLLGSAIDVAVRLYSLMDPD</sequence>
<feature type="transmembrane region" description="Helical" evidence="1">
    <location>
        <begin position="109"/>
        <end position="129"/>
    </location>
</feature>
<evidence type="ECO:0000313" key="2">
    <source>
        <dbReference type="EMBL" id="ABJ07308.1"/>
    </source>
</evidence>
<dbReference type="HOGENOM" id="CLU_1577300_0_0_5"/>
<keyword evidence="1" id="KW-0472">Membrane</keyword>
<evidence type="ECO:0000256" key="1">
    <source>
        <dbReference type="SAM" id="Phobius"/>
    </source>
</evidence>
<dbReference type="AlphaFoldDB" id="Q07L76"/>
<name>Q07L76_RHOP5</name>
<protein>
    <submittedName>
        <fullName evidence="2">Uncharacterized protein</fullName>
    </submittedName>
</protein>
<dbReference type="KEGG" id="rpe:RPE_3376"/>
<accession>Q07L76</accession>
<organism evidence="2">
    <name type="scientific">Rhodopseudomonas palustris (strain BisA53)</name>
    <dbReference type="NCBI Taxonomy" id="316055"/>
    <lineage>
        <taxon>Bacteria</taxon>
        <taxon>Pseudomonadati</taxon>
        <taxon>Pseudomonadota</taxon>
        <taxon>Alphaproteobacteria</taxon>
        <taxon>Hyphomicrobiales</taxon>
        <taxon>Nitrobacteraceae</taxon>
        <taxon>Rhodopseudomonas</taxon>
    </lineage>
</organism>
<proteinExistence type="predicted"/>
<keyword evidence="1" id="KW-0812">Transmembrane</keyword>